<dbReference type="RefSeq" id="WP_074461186.1">
    <property type="nucleotide sequence ID" value="NZ_FMUR01000004.1"/>
</dbReference>
<dbReference type="InterPro" id="IPR013986">
    <property type="entry name" value="DExx_box_DNA_helicase_dom_sf"/>
</dbReference>
<dbReference type="Gene3D" id="1.10.486.10">
    <property type="entry name" value="PCRA, domain 4"/>
    <property type="match status" value="1"/>
</dbReference>
<evidence type="ECO:0000256" key="10">
    <source>
        <dbReference type="ARBA" id="ARBA00048988"/>
    </source>
</evidence>
<dbReference type="Pfam" id="PF00580">
    <property type="entry name" value="UvrD-helicase"/>
    <property type="match status" value="1"/>
</dbReference>
<dbReference type="GO" id="GO:0003677">
    <property type="term" value="F:DNA binding"/>
    <property type="evidence" value="ECO:0007669"/>
    <property type="project" value="UniProtKB-KW"/>
</dbReference>
<dbReference type="GO" id="GO:0005524">
    <property type="term" value="F:ATP binding"/>
    <property type="evidence" value="ECO:0007669"/>
    <property type="project" value="UniProtKB-UniRule"/>
</dbReference>
<evidence type="ECO:0000256" key="9">
    <source>
        <dbReference type="ARBA" id="ARBA00034808"/>
    </source>
</evidence>
<evidence type="ECO:0000313" key="15">
    <source>
        <dbReference type="Proteomes" id="UP000183047"/>
    </source>
</evidence>
<comment type="similarity">
    <text evidence="1">Belongs to the helicase family. UvrD subfamily.</text>
</comment>
<keyword evidence="5 11" id="KW-0067">ATP-binding</keyword>
<dbReference type="PANTHER" id="PTHR11070:SF2">
    <property type="entry name" value="ATP-DEPENDENT DNA HELICASE SRS2"/>
    <property type="match status" value="1"/>
</dbReference>
<evidence type="ECO:0000259" key="12">
    <source>
        <dbReference type="PROSITE" id="PS51198"/>
    </source>
</evidence>
<evidence type="ECO:0000256" key="5">
    <source>
        <dbReference type="ARBA" id="ARBA00022840"/>
    </source>
</evidence>
<reference evidence="15" key="1">
    <citation type="submission" date="2016-10" db="EMBL/GenBank/DDBJ databases">
        <authorList>
            <person name="Varghese N."/>
            <person name="Submissions S."/>
        </authorList>
    </citation>
    <scope>NUCLEOTIDE SEQUENCE [LARGE SCALE GENOMIC DNA]</scope>
    <source>
        <strain evidence="15">XBD2006</strain>
    </source>
</reference>
<evidence type="ECO:0000256" key="2">
    <source>
        <dbReference type="ARBA" id="ARBA00022741"/>
    </source>
</evidence>
<proteinExistence type="inferred from homology"/>
<dbReference type="PANTHER" id="PTHR11070">
    <property type="entry name" value="UVRD / RECB / PCRA DNA HELICASE FAMILY MEMBER"/>
    <property type="match status" value="1"/>
</dbReference>
<dbReference type="InterPro" id="IPR000212">
    <property type="entry name" value="DNA_helicase_UvrD/REP"/>
</dbReference>
<gene>
    <name evidence="14" type="ORF">SAMN02910451_00371</name>
</gene>
<dbReference type="SUPFAM" id="SSF52540">
    <property type="entry name" value="P-loop containing nucleoside triphosphate hydrolases"/>
    <property type="match status" value="1"/>
</dbReference>
<comment type="catalytic activity">
    <reaction evidence="8">
        <text>Couples ATP hydrolysis with the unwinding of duplex DNA by translocating in the 3'-5' direction.</text>
        <dbReference type="EC" id="5.6.2.4"/>
    </reaction>
</comment>
<keyword evidence="4 11" id="KW-0347">Helicase</keyword>
<dbReference type="Gene3D" id="3.40.50.300">
    <property type="entry name" value="P-loop containing nucleotide triphosphate hydrolases"/>
    <property type="match status" value="2"/>
</dbReference>
<evidence type="ECO:0000256" key="11">
    <source>
        <dbReference type="PROSITE-ProRule" id="PRU00560"/>
    </source>
</evidence>
<keyword evidence="7" id="KW-0413">Isomerase</keyword>
<keyword evidence="3 11" id="KW-0378">Hydrolase</keyword>
<dbReference type="Gene3D" id="1.10.10.160">
    <property type="match status" value="1"/>
</dbReference>
<evidence type="ECO:0000256" key="7">
    <source>
        <dbReference type="ARBA" id="ARBA00023235"/>
    </source>
</evidence>
<accession>A0A1G5AUK7</accession>
<dbReference type="EC" id="5.6.2.4" evidence="9"/>
<evidence type="ECO:0000256" key="3">
    <source>
        <dbReference type="ARBA" id="ARBA00022801"/>
    </source>
</evidence>
<organism evidence="14 15">
    <name type="scientific">Butyrivibrio hungatei</name>
    <dbReference type="NCBI Taxonomy" id="185008"/>
    <lineage>
        <taxon>Bacteria</taxon>
        <taxon>Bacillati</taxon>
        <taxon>Bacillota</taxon>
        <taxon>Clostridia</taxon>
        <taxon>Lachnospirales</taxon>
        <taxon>Lachnospiraceae</taxon>
        <taxon>Butyrivibrio</taxon>
    </lineage>
</organism>
<dbReference type="InterPro" id="IPR027417">
    <property type="entry name" value="P-loop_NTPase"/>
</dbReference>
<dbReference type="EMBL" id="FMUR01000004">
    <property type="protein sequence ID" value="SCX81549.1"/>
    <property type="molecule type" value="Genomic_DNA"/>
</dbReference>
<evidence type="ECO:0000256" key="4">
    <source>
        <dbReference type="ARBA" id="ARBA00022806"/>
    </source>
</evidence>
<sequence length="634" mass="72862">MRNNNVYQCLANVKVNAAQEEAITHKDGPAMVLAGPGSGKTFVIVQRLKFLIEEYDVPPSSILVITFTKAAAIEMQQRFLKITDSSYPEVSFGTFHSLFYNILRENSKAAGFYNKIEIADELFKYKLVKDILINALKNSRENLNKLSILDENEIVKDITSEISRIKNAGLSPDSVSDSVPYKDYFKVIFEKYNNSLKSFGKIDFDDMSLICAQIFESRNEIAQLYKERYKYILIDEYQDINEMQQKNIESILNGDQNLFVVGDDDQAIYGFRGAKPGIMMEFEKRMKREVHIVNLSVNYRCGKSILDNASLVIAENKMRFKKKIVSGTGTNGYVIARRYRTKEEQYEAMSVFISGQSKLNDIGILCRTNSECKTIASFLKQKGIKSNIENTDDMTLYDDEGVILCGCYLSFACIESSRALFYKIMNKPLRYISRESAMKEIVRKEDVLAFYQGNRDRSKVVNKLFHEISMISKMRPALSVRFIRKEIGLDKLYPNSKKKLDLFEDMAKKYADTKAFIRFFNEEKENYAVINKRNGKHSKTGDTINIITLHGSKGLEYKYVWIPDLNEGIIPSRSAVSESGKEEERRMLYVGMTRAKEALIMSYVCGTKENAMLPSRFLRPIRKLWEKENKKPAD</sequence>
<dbReference type="CDD" id="cd18807">
    <property type="entry name" value="SF1_C_UvrD"/>
    <property type="match status" value="1"/>
</dbReference>
<feature type="domain" description="UvrD-like helicase ATP-binding" evidence="12">
    <location>
        <begin position="13"/>
        <end position="302"/>
    </location>
</feature>
<dbReference type="GO" id="GO:0043138">
    <property type="term" value="F:3'-5' DNA helicase activity"/>
    <property type="evidence" value="ECO:0007669"/>
    <property type="project" value="UniProtKB-EC"/>
</dbReference>
<dbReference type="InterPro" id="IPR014016">
    <property type="entry name" value="UvrD-like_ATP-bd"/>
</dbReference>
<evidence type="ECO:0000313" key="14">
    <source>
        <dbReference type="EMBL" id="SCX81549.1"/>
    </source>
</evidence>
<dbReference type="PROSITE" id="PS51198">
    <property type="entry name" value="UVRD_HELICASE_ATP_BIND"/>
    <property type="match status" value="1"/>
</dbReference>
<dbReference type="PROSITE" id="PS51217">
    <property type="entry name" value="UVRD_HELICASE_CTER"/>
    <property type="match status" value="1"/>
</dbReference>
<keyword evidence="6" id="KW-0238">DNA-binding</keyword>
<evidence type="ECO:0000256" key="6">
    <source>
        <dbReference type="ARBA" id="ARBA00023125"/>
    </source>
</evidence>
<evidence type="ECO:0000256" key="1">
    <source>
        <dbReference type="ARBA" id="ARBA00009922"/>
    </source>
</evidence>
<dbReference type="InterPro" id="IPR014017">
    <property type="entry name" value="DNA_helicase_UvrD-like_C"/>
</dbReference>
<protein>
    <recommendedName>
        <fullName evidence="9">DNA 3'-5' helicase</fullName>
        <ecNumber evidence="9">5.6.2.4</ecNumber>
    </recommendedName>
</protein>
<dbReference type="CDD" id="cd17932">
    <property type="entry name" value="DEXQc_UvrD"/>
    <property type="match status" value="1"/>
</dbReference>
<dbReference type="AlphaFoldDB" id="A0A1G5AUK7"/>
<dbReference type="Proteomes" id="UP000183047">
    <property type="component" value="Unassembled WGS sequence"/>
</dbReference>
<name>A0A1G5AUK7_9FIRM</name>
<keyword evidence="15" id="KW-1185">Reference proteome</keyword>
<feature type="domain" description="UvrD-like helicase C-terminal" evidence="13">
    <location>
        <begin position="303"/>
        <end position="554"/>
    </location>
</feature>
<dbReference type="GO" id="GO:0000725">
    <property type="term" value="P:recombinational repair"/>
    <property type="evidence" value="ECO:0007669"/>
    <property type="project" value="TreeGrafter"/>
</dbReference>
<evidence type="ECO:0000256" key="8">
    <source>
        <dbReference type="ARBA" id="ARBA00034617"/>
    </source>
</evidence>
<dbReference type="Pfam" id="PF13361">
    <property type="entry name" value="UvrD_C"/>
    <property type="match status" value="2"/>
</dbReference>
<dbReference type="GO" id="GO:0016887">
    <property type="term" value="F:ATP hydrolysis activity"/>
    <property type="evidence" value="ECO:0007669"/>
    <property type="project" value="RHEA"/>
</dbReference>
<evidence type="ECO:0000259" key="13">
    <source>
        <dbReference type="PROSITE" id="PS51217"/>
    </source>
</evidence>
<keyword evidence="2 11" id="KW-0547">Nucleotide-binding</keyword>
<comment type="catalytic activity">
    <reaction evidence="10">
        <text>ATP + H2O = ADP + phosphate + H(+)</text>
        <dbReference type="Rhea" id="RHEA:13065"/>
        <dbReference type="ChEBI" id="CHEBI:15377"/>
        <dbReference type="ChEBI" id="CHEBI:15378"/>
        <dbReference type="ChEBI" id="CHEBI:30616"/>
        <dbReference type="ChEBI" id="CHEBI:43474"/>
        <dbReference type="ChEBI" id="CHEBI:456216"/>
        <dbReference type="EC" id="5.6.2.4"/>
    </reaction>
</comment>
<feature type="binding site" evidence="11">
    <location>
        <begin position="34"/>
        <end position="41"/>
    </location>
    <ligand>
        <name>ATP</name>
        <dbReference type="ChEBI" id="CHEBI:30616"/>
    </ligand>
</feature>